<keyword evidence="4" id="KW-1185">Reference proteome</keyword>
<evidence type="ECO:0000313" key="3">
    <source>
        <dbReference type="EMBL" id="OIW29795.1"/>
    </source>
</evidence>
<keyword evidence="2" id="KW-0472">Membrane</keyword>
<sequence length="142" mass="15425">MPFSVQDPRVHTLVPSYCPVFRLVSFSLISTAGFLLGVGRHSTEEKGTRPIPRGSQSQLGDGTAGITFQPPAISSMDHARHTLRSIPSPDPSQAWAVISPSTFSPQARSAWPHASLHLFSDHLVTTCNKQAGVPVRLHTYRS</sequence>
<accession>A0A1J7IRG2</accession>
<name>A0A1J7IRG2_9PEZI</name>
<dbReference type="InParanoid" id="A0A1J7IRG2"/>
<evidence type="ECO:0000256" key="1">
    <source>
        <dbReference type="SAM" id="MobiDB-lite"/>
    </source>
</evidence>
<evidence type="ECO:0000256" key="2">
    <source>
        <dbReference type="SAM" id="Phobius"/>
    </source>
</evidence>
<evidence type="ECO:0000313" key="4">
    <source>
        <dbReference type="Proteomes" id="UP000182658"/>
    </source>
</evidence>
<reference evidence="3 4" key="1">
    <citation type="submission" date="2016-10" db="EMBL/GenBank/DDBJ databases">
        <title>Draft genome sequence of Coniochaeta ligniaria NRRL30616, a lignocellulolytic fungus for bioabatement of inhibitors in plant biomass hydrolysates.</title>
        <authorList>
            <consortium name="DOE Joint Genome Institute"/>
            <person name="Jimenez D.J."/>
            <person name="Hector R.E."/>
            <person name="Riley R."/>
            <person name="Sun H."/>
            <person name="Grigoriev I.V."/>
            <person name="Van Elsas J.D."/>
            <person name="Nichols N.N."/>
        </authorList>
    </citation>
    <scope>NUCLEOTIDE SEQUENCE [LARGE SCALE GENOMIC DNA]</scope>
    <source>
        <strain evidence="3 4">NRRL 30616</strain>
    </source>
</reference>
<dbReference type="AlphaFoldDB" id="A0A1J7IRG2"/>
<keyword evidence="2" id="KW-0812">Transmembrane</keyword>
<proteinExistence type="predicted"/>
<dbReference type="EMBL" id="KV875097">
    <property type="protein sequence ID" value="OIW29795.1"/>
    <property type="molecule type" value="Genomic_DNA"/>
</dbReference>
<organism evidence="3 4">
    <name type="scientific">Coniochaeta ligniaria NRRL 30616</name>
    <dbReference type="NCBI Taxonomy" id="1408157"/>
    <lineage>
        <taxon>Eukaryota</taxon>
        <taxon>Fungi</taxon>
        <taxon>Dikarya</taxon>
        <taxon>Ascomycota</taxon>
        <taxon>Pezizomycotina</taxon>
        <taxon>Sordariomycetes</taxon>
        <taxon>Sordariomycetidae</taxon>
        <taxon>Coniochaetales</taxon>
        <taxon>Coniochaetaceae</taxon>
        <taxon>Coniochaeta</taxon>
    </lineage>
</organism>
<dbReference type="Proteomes" id="UP000182658">
    <property type="component" value="Unassembled WGS sequence"/>
</dbReference>
<gene>
    <name evidence="3" type="ORF">CONLIGDRAFT_345538</name>
</gene>
<feature type="region of interest" description="Disordered" evidence="1">
    <location>
        <begin position="43"/>
        <end position="67"/>
    </location>
</feature>
<protein>
    <submittedName>
        <fullName evidence="3">Uncharacterized protein</fullName>
    </submittedName>
</protein>
<feature type="transmembrane region" description="Helical" evidence="2">
    <location>
        <begin position="20"/>
        <end position="39"/>
    </location>
</feature>
<keyword evidence="2" id="KW-1133">Transmembrane helix</keyword>